<keyword evidence="8" id="KW-0560">Oxidoreductase</keyword>
<dbReference type="GO" id="GO:0033765">
    <property type="term" value="F:steroid dehydrogenase activity, acting on the CH-CH group of donors"/>
    <property type="evidence" value="ECO:0007669"/>
    <property type="project" value="UniProtKB-ARBA"/>
</dbReference>
<dbReference type="PANTHER" id="PTHR43400:SF7">
    <property type="entry name" value="FAD-DEPENDENT OXIDOREDUCTASE 2 FAD BINDING DOMAIN-CONTAINING PROTEIN"/>
    <property type="match status" value="1"/>
</dbReference>
<dbReference type="GO" id="GO:0016020">
    <property type="term" value="C:membrane"/>
    <property type="evidence" value="ECO:0007669"/>
    <property type="project" value="InterPro"/>
</dbReference>
<dbReference type="SMART" id="SM00900">
    <property type="entry name" value="FMN_bind"/>
    <property type="match status" value="1"/>
</dbReference>
<dbReference type="SUPFAM" id="SSF51905">
    <property type="entry name" value="FAD/NAD(P)-binding domain"/>
    <property type="match status" value="1"/>
</dbReference>
<evidence type="ECO:0000313" key="13">
    <source>
        <dbReference type="Proteomes" id="UP001055185"/>
    </source>
</evidence>
<evidence type="ECO:0000256" key="4">
    <source>
        <dbReference type="ARBA" id="ARBA00013137"/>
    </source>
</evidence>
<reference evidence="12" key="1">
    <citation type="journal article" date="2022" name="Int. J. Syst. Evol. Microbiol.">
        <title>Genome-based, phenotypic and chemotaxonomic classification of Faecalibacterium strains: proposal of three novel species Faecalibacterium duncaniae sp. nov., Faecalibacterium hattorii sp. nov. and Faecalibacterium gallinarum sp. nov. .</title>
        <authorList>
            <person name="Sakamoto M."/>
            <person name="Sakurai N."/>
            <person name="Tanno H."/>
            <person name="Iino T."/>
            <person name="Ohkuma M."/>
            <person name="Endo A."/>
        </authorList>
    </citation>
    <scope>NUCLEOTIDE SEQUENCE</scope>
    <source>
        <strain evidence="12">JCM 17207</strain>
    </source>
</reference>
<keyword evidence="6" id="KW-0285">Flavoprotein</keyword>
<evidence type="ECO:0000256" key="2">
    <source>
        <dbReference type="ARBA" id="ARBA00001974"/>
    </source>
</evidence>
<evidence type="ECO:0000256" key="3">
    <source>
        <dbReference type="ARBA" id="ARBA00008040"/>
    </source>
</evidence>
<dbReference type="InterPro" id="IPR006311">
    <property type="entry name" value="TAT_signal"/>
</dbReference>
<dbReference type="Gene3D" id="3.90.1010.20">
    <property type="match status" value="1"/>
</dbReference>
<dbReference type="Gene3D" id="3.90.700.10">
    <property type="entry name" value="Succinate dehydrogenase/fumarate reductase flavoprotein, catalytic domain"/>
    <property type="match status" value="1"/>
</dbReference>
<evidence type="ECO:0000256" key="9">
    <source>
        <dbReference type="ARBA" id="ARBA00049922"/>
    </source>
</evidence>
<comment type="caution">
    <text evidence="12">The sequence shown here is derived from an EMBL/GenBank/DDBJ whole genome shotgun (WGS) entry which is preliminary data.</text>
</comment>
<dbReference type="Gene3D" id="3.50.50.60">
    <property type="entry name" value="FAD/NAD(P)-binding domain"/>
    <property type="match status" value="1"/>
</dbReference>
<evidence type="ECO:0000256" key="5">
    <source>
        <dbReference type="ARBA" id="ARBA00015872"/>
    </source>
</evidence>
<gene>
    <name evidence="12" type="ORF">JCM17207_21650</name>
</gene>
<feature type="signal peptide" evidence="10">
    <location>
        <begin position="1"/>
        <end position="35"/>
    </location>
</feature>
<dbReference type="EMBL" id="BQKV01000098">
    <property type="protein sequence ID" value="GJN65540.1"/>
    <property type="molecule type" value="Genomic_DNA"/>
</dbReference>
<keyword evidence="7" id="KW-0274">FAD</keyword>
<evidence type="ECO:0000256" key="1">
    <source>
        <dbReference type="ARBA" id="ARBA00001917"/>
    </source>
</evidence>
<comment type="catalytic activity">
    <reaction evidence="9">
        <text>dihydrourocanate + A = urocanate + AH2</text>
        <dbReference type="Rhea" id="RHEA:36059"/>
        <dbReference type="ChEBI" id="CHEBI:13193"/>
        <dbReference type="ChEBI" id="CHEBI:17499"/>
        <dbReference type="ChEBI" id="CHEBI:27247"/>
        <dbReference type="ChEBI" id="CHEBI:72991"/>
        <dbReference type="EC" id="1.3.99.33"/>
    </reaction>
</comment>
<feature type="domain" description="FMN-binding" evidence="11">
    <location>
        <begin position="615"/>
        <end position="689"/>
    </location>
</feature>
<feature type="chain" id="PRO_5041340318" description="Urocanate reductase" evidence="10">
    <location>
        <begin position="36"/>
        <end position="690"/>
    </location>
</feature>
<dbReference type="RefSeq" id="WP_238317755.1">
    <property type="nucleotide sequence ID" value="NZ_BQKV01000098.1"/>
</dbReference>
<dbReference type="InterPro" id="IPR027477">
    <property type="entry name" value="Succ_DH/fumarate_Rdtase_cat_sf"/>
</dbReference>
<evidence type="ECO:0000313" key="12">
    <source>
        <dbReference type="EMBL" id="GJN65540.1"/>
    </source>
</evidence>
<organism evidence="12 13">
    <name type="scientific">Faecalibacterium gallinarum</name>
    <dbReference type="NCBI Taxonomy" id="2903556"/>
    <lineage>
        <taxon>Bacteria</taxon>
        <taxon>Bacillati</taxon>
        <taxon>Bacillota</taxon>
        <taxon>Clostridia</taxon>
        <taxon>Eubacteriales</taxon>
        <taxon>Oscillospiraceae</taxon>
        <taxon>Faecalibacterium</taxon>
    </lineage>
</organism>
<keyword evidence="13" id="KW-1185">Reference proteome</keyword>
<dbReference type="InterPro" id="IPR050315">
    <property type="entry name" value="FAD-oxidoreductase_2"/>
</dbReference>
<dbReference type="EC" id="1.3.99.33" evidence="4"/>
<evidence type="ECO:0000259" key="11">
    <source>
        <dbReference type="SMART" id="SM00900"/>
    </source>
</evidence>
<dbReference type="InterPro" id="IPR003953">
    <property type="entry name" value="FAD-dep_OxRdtase_2_FAD-bd"/>
</dbReference>
<dbReference type="InterPro" id="IPR036188">
    <property type="entry name" value="FAD/NAD-bd_sf"/>
</dbReference>
<comment type="cofactor">
    <cofactor evidence="1">
        <name>FMN</name>
        <dbReference type="ChEBI" id="CHEBI:58210"/>
    </cofactor>
</comment>
<evidence type="ECO:0000256" key="7">
    <source>
        <dbReference type="ARBA" id="ARBA00022827"/>
    </source>
</evidence>
<dbReference type="AlphaFoldDB" id="A0AA37J0A4"/>
<dbReference type="Proteomes" id="UP001055185">
    <property type="component" value="Unassembled WGS sequence"/>
</dbReference>
<evidence type="ECO:0000256" key="8">
    <source>
        <dbReference type="ARBA" id="ARBA00023002"/>
    </source>
</evidence>
<evidence type="ECO:0000256" key="6">
    <source>
        <dbReference type="ARBA" id="ARBA00022630"/>
    </source>
</evidence>
<name>A0AA37J0A4_9FIRM</name>
<proteinExistence type="inferred from homology"/>
<dbReference type="PROSITE" id="PS51318">
    <property type="entry name" value="TAT"/>
    <property type="match status" value="1"/>
</dbReference>
<dbReference type="InterPro" id="IPR007329">
    <property type="entry name" value="FMN-bd"/>
</dbReference>
<protein>
    <recommendedName>
        <fullName evidence="5">Urocanate reductase</fullName>
        <ecNumber evidence="4">1.3.99.33</ecNumber>
    </recommendedName>
</protein>
<evidence type="ECO:0000256" key="10">
    <source>
        <dbReference type="SAM" id="SignalP"/>
    </source>
</evidence>
<dbReference type="PROSITE" id="PS51257">
    <property type="entry name" value="PROKAR_LIPOPROTEIN"/>
    <property type="match status" value="1"/>
</dbReference>
<keyword evidence="10" id="KW-0732">Signal</keyword>
<accession>A0AA37J0A4</accession>
<comment type="similarity">
    <text evidence="3">Belongs to the FAD-dependent oxidoreductase 2 family. FRD/SDH subfamily.</text>
</comment>
<dbReference type="PANTHER" id="PTHR43400">
    <property type="entry name" value="FUMARATE REDUCTASE"/>
    <property type="match status" value="1"/>
</dbReference>
<dbReference type="Pfam" id="PF04205">
    <property type="entry name" value="FMN_bind"/>
    <property type="match status" value="1"/>
</dbReference>
<sequence length="690" mass="73507">MRKLSRRAFLKGTAAGAVGAAALGLTACGSTSSTAASSVAASSPAASSQTTVQTPAAETGKPSFFTDPYNYSVSDAVQLVTTEVVIVGAGNAGCAAACSCVENGNEVVVIEAQNVIHGQGGGVGMANTKFVQSLVDEGKLDHLTDVVEHQNIWIQRCGSRVNEALVSLWFNNSPEAGNWLIDKCAEFGVVPASFRAHAPNAIIPESYDYHMFVNTGDHVFDSKCGYFAATNVLYEDSKNAEKYEHPATYFFNTKAQELLVEDGKITGVFAQRDGELWLFRATKGVILATGGIHEDTEMTDYYCDENIKRVQRCEHGPAGFSTGDGHKMGLWVGAHMQDGPFPLMLHPQANAMFHGCFPFLNQEGYRFMNEGTWVQGKSMNVMHQTGNIAWSIFDADYGKYNRMSLENGTGGGMFWDTMSAAIGQEFTDDDITSTVESDVAVGNTFKADTLEELADLIGVPADVMQQSIDRYNELVAKGADDDFHKPSEFLFPVAKAPFYAAKVGVALLAVVGGLSVNTDLQVLDDNKQPIPGLYATGNTSGDLYAIDYPINMAGNSNGRCVIWGYLLGKTMAKVTASGEALTSRDELAELSVDNNQIVASDTVYKDGSYTGQGTGRGGQMNVTVTIKDGKISDIVVDNHAESSDIGAPALDKLIQDAIAANSAEIDGASGATMTSDGFREAVAQALSKAQ</sequence>
<dbReference type="Pfam" id="PF00890">
    <property type="entry name" value="FAD_binding_2"/>
    <property type="match status" value="1"/>
</dbReference>
<dbReference type="SUPFAM" id="SSF56425">
    <property type="entry name" value="Succinate dehydrogenase/fumarate reductase flavoprotein, catalytic domain"/>
    <property type="match status" value="1"/>
</dbReference>
<comment type="cofactor">
    <cofactor evidence="2">
        <name>FAD</name>
        <dbReference type="ChEBI" id="CHEBI:57692"/>
    </cofactor>
</comment>
<dbReference type="GO" id="GO:0010181">
    <property type="term" value="F:FMN binding"/>
    <property type="evidence" value="ECO:0007669"/>
    <property type="project" value="InterPro"/>
</dbReference>